<dbReference type="Pfam" id="PF23343">
    <property type="entry name" value="REP_ORF2-G2P"/>
    <property type="match status" value="1"/>
</dbReference>
<comment type="caution">
    <text evidence="2">The sequence shown here is derived from an EMBL/GenBank/DDBJ whole genome shotgun (WGS) entry which is preliminary data.</text>
</comment>
<dbReference type="InterPro" id="IPR056906">
    <property type="entry name" value="ORF2/G2P_dom"/>
</dbReference>
<gene>
    <name evidence="2" type="ORF">A11A3_10346</name>
</gene>
<keyword evidence="3" id="KW-1185">Reference proteome</keyword>
<reference evidence="2 3" key="1">
    <citation type="journal article" date="2012" name="J. Bacteriol.">
        <title>Genome Sequence of the Alkane-Degrading Bacterium Alcanivorax hongdengensis Type Strain A-11-3.</title>
        <authorList>
            <person name="Lai Q."/>
            <person name="Shao Z."/>
        </authorList>
    </citation>
    <scope>NUCLEOTIDE SEQUENCE [LARGE SCALE GENOMIC DNA]</scope>
    <source>
        <strain evidence="2 3">A-11-3</strain>
    </source>
</reference>
<organism evidence="2 3">
    <name type="scientific">Alcanivorax hongdengensis A-11-3</name>
    <dbReference type="NCBI Taxonomy" id="1177179"/>
    <lineage>
        <taxon>Bacteria</taxon>
        <taxon>Pseudomonadati</taxon>
        <taxon>Pseudomonadota</taxon>
        <taxon>Gammaproteobacteria</taxon>
        <taxon>Oceanospirillales</taxon>
        <taxon>Alcanivoracaceae</taxon>
        <taxon>Alcanivorax</taxon>
    </lineage>
</organism>
<dbReference type="OrthoDB" id="9129069at2"/>
<dbReference type="Proteomes" id="UP000010164">
    <property type="component" value="Unassembled WGS sequence"/>
</dbReference>
<accession>L0WAR4</accession>
<evidence type="ECO:0000259" key="1">
    <source>
        <dbReference type="Pfam" id="PF23343"/>
    </source>
</evidence>
<dbReference type="STRING" id="1177179.A11A3_10346"/>
<name>L0WAR4_9GAMM</name>
<feature type="domain" description="Replication-associated protein ORF2/G2P" evidence="1">
    <location>
        <begin position="31"/>
        <end position="127"/>
    </location>
</feature>
<dbReference type="AlphaFoldDB" id="L0WAR4"/>
<dbReference type="EMBL" id="AMRJ01000015">
    <property type="protein sequence ID" value="EKF74051.1"/>
    <property type="molecule type" value="Genomic_DNA"/>
</dbReference>
<proteinExistence type="predicted"/>
<sequence>MHDARLRKMSKAVTTSASIHQDTMPSGYVAAMITLTYAADQDWSPYHISRFLKNARQWLKRRCIRFRYVWVCELTKVGKPHYHIVFWIPRRIRLPKPDQSGWWRFGSSRIEFARRPVGYLAKYASKGSAGQRLPKGARMYNAGGFSQSGRHFRAWRLSPAYVRRSCSPSDRPQRAPGGGWVLRESGDWFPSFWQVVSRGPGCLTVAPARESWPAEVIAMWFSVFTQPEYSYE</sequence>
<evidence type="ECO:0000313" key="3">
    <source>
        <dbReference type="Proteomes" id="UP000010164"/>
    </source>
</evidence>
<evidence type="ECO:0000313" key="2">
    <source>
        <dbReference type="EMBL" id="EKF74051.1"/>
    </source>
</evidence>
<protein>
    <submittedName>
        <fullName evidence="2">Putative phage replication protein</fullName>
    </submittedName>
</protein>
<dbReference type="RefSeq" id="WP_008929246.1">
    <property type="nucleotide sequence ID" value="NZ_AMRJ01000015.1"/>
</dbReference>
<dbReference type="eggNOG" id="ENOG5032VDC">
    <property type="taxonomic scope" value="Bacteria"/>
</dbReference>